<keyword evidence="2" id="KW-1185">Reference proteome</keyword>
<reference evidence="1" key="1">
    <citation type="submission" date="2020-04" db="EMBL/GenBank/DDBJ databases">
        <title>A chromosome-scale assembly and high-density genetic map of the yellow drum (Nibea albiflora) genome.</title>
        <authorList>
            <person name="Xu D."/>
            <person name="Zhang W."/>
            <person name="Chen R."/>
            <person name="Tan P."/>
            <person name="Wang L."/>
            <person name="Song H."/>
            <person name="Tian L."/>
            <person name="Zhu Q."/>
            <person name="Wang B."/>
        </authorList>
    </citation>
    <scope>NUCLEOTIDE SEQUENCE</scope>
    <source>
        <tissue evidence="1">Muscle</tissue>
    </source>
</reference>
<gene>
    <name evidence="1" type="ORF">GBF38_006214</name>
</gene>
<dbReference type="EMBL" id="CM024802">
    <property type="protein sequence ID" value="KAG8011425.1"/>
    <property type="molecule type" value="Genomic_DNA"/>
</dbReference>
<dbReference type="Proteomes" id="UP000805704">
    <property type="component" value="Chromosome 14"/>
</dbReference>
<name>A0ACB7FAY0_NIBAL</name>
<sequence>MLACSVVAHCFAPLAAWLLAGLSLCRGHILRPSLSPQSGANATADELRPRGSMASCRSTCFGLALLVSAAIARPHAKRRLDGSHSVMWQLRTVKESSSAPTFLLSPPYTPHVRLTFNPLSLRRVLSVGDVPQDQQTS</sequence>
<evidence type="ECO:0000313" key="1">
    <source>
        <dbReference type="EMBL" id="KAG8011425.1"/>
    </source>
</evidence>
<protein>
    <submittedName>
        <fullName evidence="1">Uncharacterized protein</fullName>
    </submittedName>
</protein>
<comment type="caution">
    <text evidence="1">The sequence shown here is derived from an EMBL/GenBank/DDBJ whole genome shotgun (WGS) entry which is preliminary data.</text>
</comment>
<proteinExistence type="predicted"/>
<accession>A0ACB7FAY0</accession>
<evidence type="ECO:0000313" key="2">
    <source>
        <dbReference type="Proteomes" id="UP000805704"/>
    </source>
</evidence>
<organism evidence="1 2">
    <name type="scientific">Nibea albiflora</name>
    <name type="common">Yellow drum</name>
    <name type="synonym">Corvina albiflora</name>
    <dbReference type="NCBI Taxonomy" id="240163"/>
    <lineage>
        <taxon>Eukaryota</taxon>
        <taxon>Metazoa</taxon>
        <taxon>Chordata</taxon>
        <taxon>Craniata</taxon>
        <taxon>Vertebrata</taxon>
        <taxon>Euteleostomi</taxon>
        <taxon>Actinopterygii</taxon>
        <taxon>Neopterygii</taxon>
        <taxon>Teleostei</taxon>
        <taxon>Neoteleostei</taxon>
        <taxon>Acanthomorphata</taxon>
        <taxon>Eupercaria</taxon>
        <taxon>Sciaenidae</taxon>
        <taxon>Nibea</taxon>
    </lineage>
</organism>